<feature type="binding site" evidence="5">
    <location>
        <position position="222"/>
    </location>
    <ligand>
        <name>substrate</name>
    </ligand>
</feature>
<dbReference type="FunFam" id="3.20.20.105:FF:000001">
    <property type="entry name" value="Queuine tRNA-ribosyltransferase"/>
    <property type="match status" value="1"/>
</dbReference>
<dbReference type="NCBIfam" id="TIGR00430">
    <property type="entry name" value="Q_tRNA_tgt"/>
    <property type="match status" value="1"/>
</dbReference>
<dbReference type="EMBL" id="DSEC01000280">
    <property type="protein sequence ID" value="HER43599.1"/>
    <property type="molecule type" value="Genomic_DNA"/>
</dbReference>
<feature type="domain" description="tRNA-guanine(15) transglycosylase-like" evidence="6">
    <location>
        <begin position="14"/>
        <end position="374"/>
    </location>
</feature>
<reference evidence="7" key="1">
    <citation type="journal article" date="2020" name="mSystems">
        <title>Genome- and Community-Level Interaction Insights into Carbon Utilization and Element Cycling Functions of Hydrothermarchaeota in Hydrothermal Sediment.</title>
        <authorList>
            <person name="Zhou Z."/>
            <person name="Liu Y."/>
            <person name="Xu W."/>
            <person name="Pan J."/>
            <person name="Luo Z.H."/>
            <person name="Li M."/>
        </authorList>
    </citation>
    <scope>NUCLEOTIDE SEQUENCE [LARGE SCALE GENOMIC DNA]</scope>
    <source>
        <strain evidence="7">SpSt-1233</strain>
    </source>
</reference>
<keyword evidence="2 5" id="KW-0808">Transferase</keyword>
<evidence type="ECO:0000256" key="5">
    <source>
        <dbReference type="HAMAP-Rule" id="MF_00168"/>
    </source>
</evidence>
<feature type="active site" description="Nucleophile" evidence="5">
    <location>
        <position position="272"/>
    </location>
</feature>
<feature type="binding site" evidence="5">
    <location>
        <begin position="93"/>
        <end position="97"/>
    </location>
    <ligand>
        <name>substrate</name>
    </ligand>
</feature>
<dbReference type="SUPFAM" id="SSF51713">
    <property type="entry name" value="tRNA-guanine transglycosylase"/>
    <property type="match status" value="1"/>
</dbReference>
<protein>
    <recommendedName>
        <fullName evidence="5">Queuine tRNA-ribosyltransferase</fullName>
        <ecNumber evidence="5">2.4.2.29</ecNumber>
    </recommendedName>
    <alternativeName>
        <fullName evidence="5">Guanine insertion enzyme</fullName>
    </alternativeName>
    <alternativeName>
        <fullName evidence="5">tRNA-guanine transglycosylase</fullName>
    </alternativeName>
</protein>
<organism evidence="7">
    <name type="scientific">Eiseniibacteriota bacterium</name>
    <dbReference type="NCBI Taxonomy" id="2212470"/>
    <lineage>
        <taxon>Bacteria</taxon>
        <taxon>Candidatus Eiseniibacteriota</taxon>
    </lineage>
</organism>
<keyword evidence="5" id="KW-0479">Metal-binding</keyword>
<feature type="binding site" evidence="5">
    <location>
        <position position="341"/>
    </location>
    <ligand>
        <name>Zn(2+)</name>
        <dbReference type="ChEBI" id="CHEBI:29105"/>
    </ligand>
</feature>
<feature type="active site" description="Proton acceptor" evidence="5">
    <location>
        <position position="93"/>
    </location>
</feature>
<feature type="binding site" evidence="5">
    <location>
        <position position="312"/>
    </location>
    <ligand>
        <name>Zn(2+)</name>
        <dbReference type="ChEBI" id="CHEBI:29105"/>
    </ligand>
</feature>
<keyword evidence="3 5" id="KW-0819">tRNA processing</keyword>
<feature type="binding site" evidence="5">
    <location>
        <position position="315"/>
    </location>
    <ligand>
        <name>Zn(2+)</name>
        <dbReference type="ChEBI" id="CHEBI:29105"/>
    </ligand>
</feature>
<evidence type="ECO:0000256" key="1">
    <source>
        <dbReference type="ARBA" id="ARBA00022676"/>
    </source>
</evidence>
<feature type="binding site" evidence="5">
    <location>
        <position position="147"/>
    </location>
    <ligand>
        <name>substrate</name>
    </ligand>
</feature>
<comment type="function">
    <text evidence="5">Catalyzes the base-exchange of a guanine (G) residue with the queuine precursor 7-aminomethyl-7-deazaguanine (PreQ1) at position 34 (anticodon wobble position) in tRNAs with GU(N) anticodons (tRNA-Asp, -Asn, -His and -Tyr). Catalysis occurs through a double-displacement mechanism. The nucleophile active site attacks the C1' of nucleotide 34 to detach the guanine base from the RNA, forming a covalent enzyme-RNA intermediate. The proton acceptor active site deprotonates the incoming PreQ1, allowing a nucleophilic attack on the C1' of the ribose to form the product. After dissociation, two additional enzymatic reactions on the tRNA convert PreQ1 to queuine (Q), resulting in the hypermodified nucleoside queuosine (7-(((4,5-cis-dihydroxy-2-cyclopenten-1-yl)amino)methyl)-7-deazaguanosine).</text>
</comment>
<comment type="subunit">
    <text evidence="5">Homodimer. Within each dimer, one monomer is responsible for RNA recognition and catalysis, while the other monomer binds to the replacement base PreQ1.</text>
</comment>
<dbReference type="InterPro" id="IPR004803">
    <property type="entry name" value="TGT"/>
</dbReference>
<evidence type="ECO:0000256" key="4">
    <source>
        <dbReference type="ARBA" id="ARBA00050112"/>
    </source>
</evidence>
<feature type="binding site" evidence="5">
    <location>
        <position position="310"/>
    </location>
    <ligand>
        <name>Zn(2+)</name>
        <dbReference type="ChEBI" id="CHEBI:29105"/>
    </ligand>
</feature>
<dbReference type="GO" id="GO:0046872">
    <property type="term" value="F:metal ion binding"/>
    <property type="evidence" value="ECO:0007669"/>
    <property type="project" value="UniProtKB-KW"/>
</dbReference>
<feature type="region of interest" description="RNA binding; important for wobble base 34 recognition" evidence="5">
    <location>
        <begin position="277"/>
        <end position="281"/>
    </location>
</feature>
<feature type="binding site" evidence="5">
    <location>
        <position position="195"/>
    </location>
    <ligand>
        <name>substrate</name>
    </ligand>
</feature>
<dbReference type="Proteomes" id="UP000886069">
    <property type="component" value="Unassembled WGS sequence"/>
</dbReference>
<feature type="region of interest" description="RNA binding" evidence="5">
    <location>
        <begin position="253"/>
        <end position="259"/>
    </location>
</feature>
<comment type="pathway">
    <text evidence="5">tRNA modification; tRNA-queuosine biosynthesis.</text>
</comment>
<accession>A0A7V2AUP2</accession>
<comment type="cofactor">
    <cofactor evidence="5">
        <name>Zn(2+)</name>
        <dbReference type="ChEBI" id="CHEBI:29105"/>
    </cofactor>
    <text evidence="5">Binds 1 zinc ion per subunit.</text>
</comment>
<dbReference type="GO" id="GO:0005829">
    <property type="term" value="C:cytosol"/>
    <property type="evidence" value="ECO:0007669"/>
    <property type="project" value="TreeGrafter"/>
</dbReference>
<dbReference type="GO" id="GO:0008616">
    <property type="term" value="P:tRNA queuosine(34) biosynthetic process"/>
    <property type="evidence" value="ECO:0007669"/>
    <property type="project" value="UniProtKB-UniRule"/>
</dbReference>
<dbReference type="PANTHER" id="PTHR46499">
    <property type="entry name" value="QUEUINE TRNA-RIBOSYLTRANSFERASE"/>
    <property type="match status" value="1"/>
</dbReference>
<evidence type="ECO:0000256" key="2">
    <source>
        <dbReference type="ARBA" id="ARBA00022679"/>
    </source>
</evidence>
<dbReference type="InterPro" id="IPR002616">
    <property type="entry name" value="tRNA_ribo_trans-like"/>
</dbReference>
<dbReference type="InterPro" id="IPR036511">
    <property type="entry name" value="TGT-like_sf"/>
</dbReference>
<dbReference type="AlphaFoldDB" id="A0A7V2AUP2"/>
<proteinExistence type="inferred from homology"/>
<sequence>MVPFRFELLAEDESGARSGRLTTDHGVIETPCFMPVGTQGAVKTMSSRDLEEIGATIILANTYHLYLRPGMKIMEEAGGIHRFMYWHGPVLTDSGGYQVFSLSDLSRISDEGVEFRSHLDGSAHMLTPSGVVDIQLTIGSDVMMVLDQCTSYPCSRREAEDAVARTTLWAERSLVPRGSRVVLGGYERALFGIVQGSVYRDLRERSAGELVPLDFPGYAIGGLSVGEPKEETMRTVEETAALLPREKPRYLMGVGFPEDIVEAVARGIDLFDCVVPTRNSRNGTVYTSRGKLVVKNAAFARDWEPLDPDCGCETCRRYSRGYLRHLFNTGEMSGPRLATYHSLYFYLHLLDEMRQVIREGSFGEWRNEFYRRYRTS</sequence>
<dbReference type="PANTHER" id="PTHR46499:SF1">
    <property type="entry name" value="QUEUINE TRNA-RIBOSYLTRANSFERASE"/>
    <property type="match status" value="1"/>
</dbReference>
<dbReference type="EC" id="2.4.2.29" evidence="5"/>
<dbReference type="InterPro" id="IPR050076">
    <property type="entry name" value="ArchSynthase1/Queuine_TRR"/>
</dbReference>
<dbReference type="NCBIfam" id="TIGR00449">
    <property type="entry name" value="tgt_general"/>
    <property type="match status" value="1"/>
</dbReference>
<comment type="caution">
    <text evidence="7">The sequence shown here is derived from an EMBL/GenBank/DDBJ whole genome shotgun (WGS) entry which is preliminary data.</text>
</comment>
<dbReference type="UniPathway" id="UPA00392"/>
<keyword evidence="5" id="KW-0671">Queuosine biosynthesis</keyword>
<evidence type="ECO:0000259" key="6">
    <source>
        <dbReference type="Pfam" id="PF01702"/>
    </source>
</evidence>
<evidence type="ECO:0000313" key="7">
    <source>
        <dbReference type="EMBL" id="HER43599.1"/>
    </source>
</evidence>
<evidence type="ECO:0000256" key="3">
    <source>
        <dbReference type="ARBA" id="ARBA00022694"/>
    </source>
</evidence>
<dbReference type="Gene3D" id="3.20.20.105">
    <property type="entry name" value="Queuine tRNA-ribosyltransferase-like"/>
    <property type="match status" value="1"/>
</dbReference>
<comment type="similarity">
    <text evidence="5">Belongs to the queuine tRNA-ribosyltransferase family.</text>
</comment>
<dbReference type="Pfam" id="PF01702">
    <property type="entry name" value="TGT"/>
    <property type="match status" value="1"/>
</dbReference>
<gene>
    <name evidence="5" type="primary">tgt</name>
    <name evidence="7" type="ORF">ENO08_03980</name>
</gene>
<comment type="catalytic activity">
    <reaction evidence="4 5">
        <text>7-aminomethyl-7-carbaguanine + guanosine(34) in tRNA = 7-aminomethyl-7-carbaguanosine(34) in tRNA + guanine</text>
        <dbReference type="Rhea" id="RHEA:24104"/>
        <dbReference type="Rhea" id="RHEA-COMP:10341"/>
        <dbReference type="Rhea" id="RHEA-COMP:10342"/>
        <dbReference type="ChEBI" id="CHEBI:16235"/>
        <dbReference type="ChEBI" id="CHEBI:58703"/>
        <dbReference type="ChEBI" id="CHEBI:74269"/>
        <dbReference type="ChEBI" id="CHEBI:82833"/>
        <dbReference type="EC" id="2.4.2.29"/>
    </reaction>
</comment>
<dbReference type="HAMAP" id="MF_00168">
    <property type="entry name" value="Q_tRNA_Tgt"/>
    <property type="match status" value="1"/>
</dbReference>
<name>A0A7V2AUP2_UNCEI</name>
<dbReference type="GO" id="GO:0008479">
    <property type="term" value="F:tRNA-guanosine(34) queuine transglycosylase activity"/>
    <property type="evidence" value="ECO:0007669"/>
    <property type="project" value="UniProtKB-UniRule"/>
</dbReference>
<keyword evidence="5" id="KW-0862">Zinc</keyword>
<keyword evidence="1 5" id="KW-0328">Glycosyltransferase</keyword>